<evidence type="ECO:0000256" key="3">
    <source>
        <dbReference type="ARBA" id="ARBA00022617"/>
    </source>
</evidence>
<dbReference type="Pfam" id="PF01152">
    <property type="entry name" value="Bac_globin"/>
    <property type="match status" value="1"/>
</dbReference>
<sequence length="118" mass="13320">MATLYEKIGGEPAIRIAVEKFYDRVLADNTVNHFFIETNMDKQRDHQTKFLSYALGGPNQYGGTSMEKAHEGMNIQPEHFQAIAHHLQQTLEELNVADEDIAIVMEKIGGLAPHIIEK</sequence>
<evidence type="ECO:0000256" key="2">
    <source>
        <dbReference type="ARBA" id="ARBA00022448"/>
    </source>
</evidence>
<dbReference type="InterPro" id="IPR016339">
    <property type="entry name" value="Hemoglobin_trunc_I"/>
</dbReference>
<dbReference type="InterPro" id="IPR001486">
    <property type="entry name" value="Hemoglobin_trunc"/>
</dbReference>
<evidence type="ECO:0000256" key="7">
    <source>
        <dbReference type="PIRSR" id="PIRSR002030-1"/>
    </source>
</evidence>
<evidence type="ECO:0000313" key="10">
    <source>
        <dbReference type="Proteomes" id="UP000248214"/>
    </source>
</evidence>
<reference evidence="9 10" key="1">
    <citation type="submission" date="2017-10" db="EMBL/GenBank/DDBJ databases">
        <title>Bacillus sp. nov., a halophilic bacterium isolated from a Keqin Lake.</title>
        <authorList>
            <person name="Wang H."/>
        </authorList>
    </citation>
    <scope>NUCLEOTIDE SEQUENCE [LARGE SCALE GENOMIC DNA]</scope>
    <source>
        <strain evidence="9 10">KQ-12</strain>
    </source>
</reference>
<name>A0A323T8P1_9BACI</name>
<comment type="similarity">
    <text evidence="1 6">Belongs to the truncated hemoglobin family. Group I subfamily.</text>
</comment>
<dbReference type="GO" id="GO:0020037">
    <property type="term" value="F:heme binding"/>
    <property type="evidence" value="ECO:0007669"/>
    <property type="project" value="InterPro"/>
</dbReference>
<evidence type="ECO:0000256" key="8">
    <source>
        <dbReference type="PIRSR" id="PIRSR601486-1"/>
    </source>
</evidence>
<dbReference type="RefSeq" id="WP_110611497.1">
    <property type="nucleotide sequence ID" value="NZ_PDOD01000005.1"/>
</dbReference>
<dbReference type="CDD" id="cd00454">
    <property type="entry name" value="TrHb1_N"/>
    <property type="match status" value="1"/>
</dbReference>
<feature type="binding site" description="distal binding residue" evidence="8">
    <location>
        <position position="46"/>
    </location>
    <ligand>
        <name>heme</name>
        <dbReference type="ChEBI" id="CHEBI:30413"/>
    </ligand>
    <ligandPart>
        <name>Fe</name>
        <dbReference type="ChEBI" id="CHEBI:18248"/>
    </ligandPart>
</feature>
<evidence type="ECO:0000256" key="4">
    <source>
        <dbReference type="ARBA" id="ARBA00022723"/>
    </source>
</evidence>
<dbReference type="PIRSF" id="PIRSF002030">
    <property type="entry name" value="Globin_Protozoa/Cyanobacteria"/>
    <property type="match status" value="1"/>
</dbReference>
<evidence type="ECO:0000256" key="6">
    <source>
        <dbReference type="PIRNR" id="PIRNR002030"/>
    </source>
</evidence>
<keyword evidence="2 6" id="KW-0813">Transport</keyword>
<dbReference type="InterPro" id="IPR012292">
    <property type="entry name" value="Globin/Proto"/>
</dbReference>
<dbReference type="GO" id="GO:0046872">
    <property type="term" value="F:metal ion binding"/>
    <property type="evidence" value="ECO:0007669"/>
    <property type="project" value="UniProtKB-UniRule"/>
</dbReference>
<gene>
    <name evidence="9" type="ORF">CR194_17600</name>
</gene>
<proteinExistence type="inferred from homology"/>
<dbReference type="Gene3D" id="1.10.490.10">
    <property type="entry name" value="Globins"/>
    <property type="match status" value="1"/>
</dbReference>
<keyword evidence="10" id="KW-1185">Reference proteome</keyword>
<evidence type="ECO:0000256" key="5">
    <source>
        <dbReference type="ARBA" id="ARBA00023004"/>
    </source>
</evidence>
<comment type="cofactor">
    <cofactor evidence="7">
        <name>heme</name>
        <dbReference type="ChEBI" id="CHEBI:30413"/>
    </cofactor>
    <text evidence="7">Binds 1 heme group per subunit.</text>
</comment>
<evidence type="ECO:0000313" key="9">
    <source>
        <dbReference type="EMBL" id="PYZ92011.1"/>
    </source>
</evidence>
<dbReference type="Proteomes" id="UP000248214">
    <property type="component" value="Unassembled WGS sequence"/>
</dbReference>
<accession>A0A323T8P1</accession>
<evidence type="ECO:0000256" key="1">
    <source>
        <dbReference type="ARBA" id="ARBA00009660"/>
    </source>
</evidence>
<dbReference type="SUPFAM" id="SSF46458">
    <property type="entry name" value="Globin-like"/>
    <property type="match status" value="1"/>
</dbReference>
<keyword evidence="6" id="KW-0561">Oxygen transport</keyword>
<comment type="caution">
    <text evidence="9">The sequence shown here is derived from an EMBL/GenBank/DDBJ whole genome shotgun (WGS) entry which is preliminary data.</text>
</comment>
<organism evidence="9 10">
    <name type="scientific">Salipaludibacillus keqinensis</name>
    <dbReference type="NCBI Taxonomy" id="2045207"/>
    <lineage>
        <taxon>Bacteria</taxon>
        <taxon>Bacillati</taxon>
        <taxon>Bacillota</taxon>
        <taxon>Bacilli</taxon>
        <taxon>Bacillales</taxon>
        <taxon>Bacillaceae</taxon>
    </lineage>
</organism>
<dbReference type="GO" id="GO:0019825">
    <property type="term" value="F:oxygen binding"/>
    <property type="evidence" value="ECO:0007669"/>
    <property type="project" value="InterPro"/>
</dbReference>
<keyword evidence="4 6" id="KW-0479">Metal-binding</keyword>
<keyword evidence="5 6" id="KW-0408">Iron</keyword>
<dbReference type="OrthoDB" id="9795814at2"/>
<keyword evidence="3 6" id="KW-0349">Heme</keyword>
<protein>
    <recommendedName>
        <fullName evidence="6">Group 1 truncated hemoglobin</fullName>
    </recommendedName>
</protein>
<dbReference type="EMBL" id="PDOD01000005">
    <property type="protein sequence ID" value="PYZ92011.1"/>
    <property type="molecule type" value="Genomic_DNA"/>
</dbReference>
<dbReference type="AlphaFoldDB" id="A0A323T8P1"/>
<dbReference type="InterPro" id="IPR009050">
    <property type="entry name" value="Globin-like_sf"/>
</dbReference>
<feature type="binding site" description="proximal binding residue" evidence="7">
    <location>
        <position position="70"/>
    </location>
    <ligand>
        <name>heme</name>
        <dbReference type="ChEBI" id="CHEBI:30413"/>
    </ligand>
    <ligandPart>
        <name>Fe</name>
        <dbReference type="ChEBI" id="CHEBI:18248"/>
    </ligandPart>
</feature>
<dbReference type="GO" id="GO:0005344">
    <property type="term" value="F:oxygen carrier activity"/>
    <property type="evidence" value="ECO:0007669"/>
    <property type="project" value="UniProtKB-UniRule"/>
</dbReference>